<protein>
    <submittedName>
        <fullName evidence="9">Major facilitator superfamily domain-containing protein</fullName>
    </submittedName>
</protein>
<organism evidence="9 10">
    <name type="scientific">Truncatella angustata</name>
    <dbReference type="NCBI Taxonomy" id="152316"/>
    <lineage>
        <taxon>Eukaryota</taxon>
        <taxon>Fungi</taxon>
        <taxon>Dikarya</taxon>
        <taxon>Ascomycota</taxon>
        <taxon>Pezizomycotina</taxon>
        <taxon>Sordariomycetes</taxon>
        <taxon>Xylariomycetidae</taxon>
        <taxon>Amphisphaeriales</taxon>
        <taxon>Sporocadaceae</taxon>
        <taxon>Truncatella</taxon>
    </lineage>
</organism>
<dbReference type="PANTHER" id="PTHR23501">
    <property type="entry name" value="MAJOR FACILITATOR SUPERFAMILY"/>
    <property type="match status" value="1"/>
</dbReference>
<dbReference type="Pfam" id="PF07690">
    <property type="entry name" value="MFS_1"/>
    <property type="match status" value="1"/>
</dbReference>
<dbReference type="PANTHER" id="PTHR23501:SF102">
    <property type="entry name" value="DRUG TRANSPORTER, PUTATIVE (AFU_ORTHOLOGUE AFUA_3G08530)-RELATED"/>
    <property type="match status" value="1"/>
</dbReference>
<feature type="transmembrane region" description="Helical" evidence="7">
    <location>
        <begin position="379"/>
        <end position="398"/>
    </location>
</feature>
<feature type="transmembrane region" description="Helical" evidence="7">
    <location>
        <begin position="242"/>
        <end position="266"/>
    </location>
</feature>
<feature type="transmembrane region" description="Helical" evidence="7">
    <location>
        <begin position="180"/>
        <end position="199"/>
    </location>
</feature>
<dbReference type="GeneID" id="70131077"/>
<comment type="similarity">
    <text evidence="2">Belongs to the major facilitator superfamily. TCR/Tet family.</text>
</comment>
<feature type="transmembrane region" description="Helical" evidence="7">
    <location>
        <begin position="149"/>
        <end position="168"/>
    </location>
</feature>
<dbReference type="InterPro" id="IPR020846">
    <property type="entry name" value="MFS_dom"/>
</dbReference>
<dbReference type="InterPro" id="IPR011701">
    <property type="entry name" value="MFS"/>
</dbReference>
<feature type="transmembrane region" description="Helical" evidence="7">
    <location>
        <begin position="272"/>
        <end position="292"/>
    </location>
</feature>
<evidence type="ECO:0000313" key="9">
    <source>
        <dbReference type="EMBL" id="KAH6657943.1"/>
    </source>
</evidence>
<dbReference type="PROSITE" id="PS50850">
    <property type="entry name" value="MFS"/>
    <property type="match status" value="1"/>
</dbReference>
<dbReference type="SUPFAM" id="SSF103473">
    <property type="entry name" value="MFS general substrate transporter"/>
    <property type="match status" value="1"/>
</dbReference>
<feature type="transmembrane region" description="Helical" evidence="7">
    <location>
        <begin position="88"/>
        <end position="107"/>
    </location>
</feature>
<feature type="transmembrane region" description="Helical" evidence="7">
    <location>
        <begin position="49"/>
        <end position="68"/>
    </location>
</feature>
<gene>
    <name evidence="9" type="ORF">BKA67DRAFT_556768</name>
</gene>
<keyword evidence="4 7" id="KW-1133">Transmembrane helix</keyword>
<dbReference type="Gene3D" id="1.20.1720.10">
    <property type="entry name" value="Multidrug resistance protein D"/>
    <property type="match status" value="1"/>
</dbReference>
<feature type="transmembrane region" description="Helical" evidence="7">
    <location>
        <begin position="515"/>
        <end position="533"/>
    </location>
</feature>
<feature type="transmembrane region" description="Helical" evidence="7">
    <location>
        <begin position="313"/>
        <end position="333"/>
    </location>
</feature>
<dbReference type="Gene3D" id="1.20.1250.20">
    <property type="entry name" value="MFS general substrate transporter like domains"/>
    <property type="match status" value="1"/>
</dbReference>
<evidence type="ECO:0000256" key="2">
    <source>
        <dbReference type="ARBA" id="ARBA00007520"/>
    </source>
</evidence>
<proteinExistence type="inferred from homology"/>
<comment type="caution">
    <text evidence="9">The sequence shown here is derived from an EMBL/GenBank/DDBJ whole genome shotgun (WGS) entry which is preliminary data.</text>
</comment>
<feature type="region of interest" description="Disordered" evidence="6">
    <location>
        <begin position="540"/>
        <end position="567"/>
    </location>
</feature>
<dbReference type="RefSeq" id="XP_045962177.1">
    <property type="nucleotide sequence ID" value="XM_046102185.1"/>
</dbReference>
<evidence type="ECO:0000256" key="3">
    <source>
        <dbReference type="ARBA" id="ARBA00022692"/>
    </source>
</evidence>
<reference evidence="9" key="1">
    <citation type="journal article" date="2021" name="Nat. Commun.">
        <title>Genetic determinants of endophytism in the Arabidopsis root mycobiome.</title>
        <authorList>
            <person name="Mesny F."/>
            <person name="Miyauchi S."/>
            <person name="Thiergart T."/>
            <person name="Pickel B."/>
            <person name="Atanasova L."/>
            <person name="Karlsson M."/>
            <person name="Huettel B."/>
            <person name="Barry K.W."/>
            <person name="Haridas S."/>
            <person name="Chen C."/>
            <person name="Bauer D."/>
            <person name="Andreopoulos W."/>
            <person name="Pangilinan J."/>
            <person name="LaButti K."/>
            <person name="Riley R."/>
            <person name="Lipzen A."/>
            <person name="Clum A."/>
            <person name="Drula E."/>
            <person name="Henrissat B."/>
            <person name="Kohler A."/>
            <person name="Grigoriev I.V."/>
            <person name="Martin F.M."/>
            <person name="Hacquard S."/>
        </authorList>
    </citation>
    <scope>NUCLEOTIDE SEQUENCE</scope>
    <source>
        <strain evidence="9">MPI-SDFR-AT-0073</strain>
    </source>
</reference>
<keyword evidence="10" id="KW-1185">Reference proteome</keyword>
<comment type="subcellular location">
    <subcellularLocation>
        <location evidence="1">Membrane</location>
        <topology evidence="1">Multi-pass membrane protein</topology>
    </subcellularLocation>
</comment>
<feature type="transmembrane region" description="Helical" evidence="7">
    <location>
        <begin position="404"/>
        <end position="428"/>
    </location>
</feature>
<dbReference type="GO" id="GO:0005886">
    <property type="term" value="C:plasma membrane"/>
    <property type="evidence" value="ECO:0007669"/>
    <property type="project" value="TreeGrafter"/>
</dbReference>
<keyword evidence="5 7" id="KW-0472">Membrane</keyword>
<evidence type="ECO:0000256" key="5">
    <source>
        <dbReference type="ARBA" id="ARBA00023136"/>
    </source>
</evidence>
<evidence type="ECO:0000256" key="1">
    <source>
        <dbReference type="ARBA" id="ARBA00004141"/>
    </source>
</evidence>
<dbReference type="InterPro" id="IPR036259">
    <property type="entry name" value="MFS_trans_sf"/>
</dbReference>
<dbReference type="PRINTS" id="PR01036">
    <property type="entry name" value="TCRTETB"/>
</dbReference>
<feature type="transmembrane region" description="Helical" evidence="7">
    <location>
        <begin position="449"/>
        <end position="470"/>
    </location>
</feature>
<evidence type="ECO:0000256" key="7">
    <source>
        <dbReference type="SAM" id="Phobius"/>
    </source>
</evidence>
<dbReference type="EMBL" id="JAGPXC010000002">
    <property type="protein sequence ID" value="KAH6657943.1"/>
    <property type="molecule type" value="Genomic_DNA"/>
</dbReference>
<evidence type="ECO:0000313" key="10">
    <source>
        <dbReference type="Proteomes" id="UP000758603"/>
    </source>
</evidence>
<keyword evidence="3 7" id="KW-0812">Transmembrane</keyword>
<dbReference type="AlphaFoldDB" id="A0A9P8UT98"/>
<dbReference type="GO" id="GO:0022857">
    <property type="term" value="F:transmembrane transporter activity"/>
    <property type="evidence" value="ECO:0007669"/>
    <property type="project" value="InterPro"/>
</dbReference>
<evidence type="ECO:0000256" key="4">
    <source>
        <dbReference type="ARBA" id="ARBA00022989"/>
    </source>
</evidence>
<feature type="transmembrane region" description="Helical" evidence="7">
    <location>
        <begin position="211"/>
        <end position="230"/>
    </location>
</feature>
<dbReference type="Proteomes" id="UP000758603">
    <property type="component" value="Unassembled WGS sequence"/>
</dbReference>
<evidence type="ECO:0000256" key="6">
    <source>
        <dbReference type="SAM" id="MobiDB-lite"/>
    </source>
</evidence>
<dbReference type="OrthoDB" id="10021397at2759"/>
<feature type="transmembrane region" description="Helical" evidence="7">
    <location>
        <begin position="353"/>
        <end position="372"/>
    </location>
</feature>
<feature type="transmembrane region" description="Helical" evidence="7">
    <location>
        <begin position="119"/>
        <end position="143"/>
    </location>
</feature>
<evidence type="ECO:0000259" key="8">
    <source>
        <dbReference type="PROSITE" id="PS50850"/>
    </source>
</evidence>
<name>A0A9P8UT98_9PEZI</name>
<feature type="domain" description="Major facilitator superfamily (MFS) profile" evidence="8">
    <location>
        <begin position="51"/>
        <end position="538"/>
    </location>
</feature>
<sequence length="567" mass="61337">MEAEKKEGLARLGILEVLSYDEDPDRAPDGDEAELSKEIALKQLPITRALLMGALYAALYLPTLNQTVVSNALPKILSDINKFGSDIGYTWVGSVYSLAQAMALPLFGQLGHTPGRKWALLVAMGIFMLGSTLCGTAVNIQMLLAARTVQGLGAGGISGLIFVLMADMVRVKGVGKYTELYAAVCAVITAVGPLVGGALAETANWRWCFFMNLPICALCTIIILILLPRYDTSATVRRAVRMFDLWGVTAIGLGKVLIALAIQWAIQDETWNSPQVLVSLLSGVAALVAFVPSEMSAESPVIPFRFFKHRTRIGAYMAVFFHSVAFSGLNYWLPMYFQAVRQQTSSDSGLSMLPWTLSFAVMSAAAGIFVVAMRRYQEFIWSGFFVASVAFACLTLLTSDTSTAITSLLLVIAGLGVGPNFNTPLFPVHASFDMSDSDYAATLSQSTSAYAFLRSLGSSIGITASGLVFFEDVAQHQSASLTVFNLTQAIEYSELLPEVEENANVEILHTAMQHVFIQVCVCMCVGLLLSFFIGRHQFSNEPEEDQDDDGEGARTIPRVDSFGTEDG</sequence>
<accession>A0A9P8UT98</accession>
<feature type="compositionally biased region" description="Acidic residues" evidence="6">
    <location>
        <begin position="541"/>
        <end position="550"/>
    </location>
</feature>